<dbReference type="Proteomes" id="UP000828048">
    <property type="component" value="Chromosome 5"/>
</dbReference>
<keyword evidence="2" id="KW-1185">Reference proteome</keyword>
<comment type="caution">
    <text evidence="1">The sequence shown here is derived from an EMBL/GenBank/DDBJ whole genome shotgun (WGS) entry which is preliminary data.</text>
</comment>
<organism evidence="1 2">
    <name type="scientific">Vaccinium darrowii</name>
    <dbReference type="NCBI Taxonomy" id="229202"/>
    <lineage>
        <taxon>Eukaryota</taxon>
        <taxon>Viridiplantae</taxon>
        <taxon>Streptophyta</taxon>
        <taxon>Embryophyta</taxon>
        <taxon>Tracheophyta</taxon>
        <taxon>Spermatophyta</taxon>
        <taxon>Magnoliopsida</taxon>
        <taxon>eudicotyledons</taxon>
        <taxon>Gunneridae</taxon>
        <taxon>Pentapetalae</taxon>
        <taxon>asterids</taxon>
        <taxon>Ericales</taxon>
        <taxon>Ericaceae</taxon>
        <taxon>Vaccinioideae</taxon>
        <taxon>Vaccinieae</taxon>
        <taxon>Vaccinium</taxon>
    </lineage>
</organism>
<gene>
    <name evidence="1" type="ORF">Vadar_024241</name>
</gene>
<reference evidence="1 2" key="1">
    <citation type="journal article" date="2021" name="Hortic Res">
        <title>High-quality reference genome and annotation aids understanding of berry development for evergreen blueberry (Vaccinium darrowii).</title>
        <authorList>
            <person name="Yu J."/>
            <person name="Hulse-Kemp A.M."/>
            <person name="Babiker E."/>
            <person name="Staton M."/>
        </authorList>
    </citation>
    <scope>NUCLEOTIDE SEQUENCE [LARGE SCALE GENOMIC DNA]</scope>
    <source>
        <strain evidence="2">cv. NJ 8807/NJ 8810</strain>
        <tissue evidence="1">Young leaf</tissue>
    </source>
</reference>
<accession>A0ACB7Y169</accession>
<proteinExistence type="predicted"/>
<evidence type="ECO:0000313" key="2">
    <source>
        <dbReference type="Proteomes" id="UP000828048"/>
    </source>
</evidence>
<dbReference type="EMBL" id="CM037155">
    <property type="protein sequence ID" value="KAH7847284.1"/>
    <property type="molecule type" value="Genomic_DNA"/>
</dbReference>
<name>A0ACB7Y169_9ERIC</name>
<evidence type="ECO:0000313" key="1">
    <source>
        <dbReference type="EMBL" id="KAH7847284.1"/>
    </source>
</evidence>
<protein>
    <submittedName>
        <fullName evidence="1">Uncharacterized protein</fullName>
    </submittedName>
</protein>
<sequence>MDTKNSFEYQVRSLAAAAMASPKQGGGFIKVQIMLRVLAILLASAAMVTMLTSRESVNFFGISMEARYSYSSAFKFLMVADAVVFAFSLLSLIFVFLLSRSKPNPCSYFTVFLHDLVVVLLMMAGCGAATAIGVVGRDGMAQVGWLAMCGNVSKFCHKVTFSVALSYMVAICYIVLTVTSVHKLKYLAAGMSNPESQEGVSGEK</sequence>